<keyword evidence="6" id="KW-0119">Carbohydrate metabolism</keyword>
<protein>
    <recommendedName>
        <fullName evidence="3">cellulase</fullName>
        <ecNumber evidence="3">3.2.1.4</ecNumber>
    </recommendedName>
</protein>
<evidence type="ECO:0000256" key="6">
    <source>
        <dbReference type="ARBA" id="ARBA00023277"/>
    </source>
</evidence>
<evidence type="ECO:0000313" key="13">
    <source>
        <dbReference type="Proteomes" id="UP001175211"/>
    </source>
</evidence>
<dbReference type="PANTHER" id="PTHR22298">
    <property type="entry name" value="ENDO-1,4-BETA-GLUCANASE"/>
    <property type="match status" value="1"/>
</dbReference>
<organism evidence="12 13">
    <name type="scientific">Armillaria tabescens</name>
    <name type="common">Ringless honey mushroom</name>
    <name type="synonym">Agaricus tabescens</name>
    <dbReference type="NCBI Taxonomy" id="1929756"/>
    <lineage>
        <taxon>Eukaryota</taxon>
        <taxon>Fungi</taxon>
        <taxon>Dikarya</taxon>
        <taxon>Basidiomycota</taxon>
        <taxon>Agaricomycotina</taxon>
        <taxon>Agaricomycetes</taxon>
        <taxon>Agaricomycetidae</taxon>
        <taxon>Agaricales</taxon>
        <taxon>Marasmiineae</taxon>
        <taxon>Physalacriaceae</taxon>
        <taxon>Desarmillaria</taxon>
    </lineage>
</organism>
<evidence type="ECO:0000256" key="1">
    <source>
        <dbReference type="ARBA" id="ARBA00000966"/>
    </source>
</evidence>
<keyword evidence="7" id="KW-0326">Glycosidase</keyword>
<evidence type="ECO:0000256" key="2">
    <source>
        <dbReference type="ARBA" id="ARBA00007072"/>
    </source>
</evidence>
<evidence type="ECO:0000256" key="9">
    <source>
        <dbReference type="SAM" id="Phobius"/>
    </source>
</evidence>
<evidence type="ECO:0000256" key="7">
    <source>
        <dbReference type="ARBA" id="ARBA00023295"/>
    </source>
</evidence>
<dbReference type="RefSeq" id="XP_060338710.1">
    <property type="nucleotide sequence ID" value="XM_060471246.1"/>
</dbReference>
<evidence type="ECO:0000256" key="3">
    <source>
        <dbReference type="ARBA" id="ARBA00012601"/>
    </source>
</evidence>
<accession>A0AA39U783</accession>
<dbReference type="InterPro" id="IPR001701">
    <property type="entry name" value="Glyco_hydro_9"/>
</dbReference>
<dbReference type="AlphaFoldDB" id="A0AA39U783"/>
<evidence type="ECO:0000259" key="11">
    <source>
        <dbReference type="Pfam" id="PF00759"/>
    </source>
</evidence>
<dbReference type="Gene3D" id="1.50.10.10">
    <property type="match status" value="1"/>
</dbReference>
<comment type="similarity">
    <text evidence="2">Belongs to the glycosyl hydrolase 9 (cellulase E) family.</text>
</comment>
<dbReference type="GO" id="GO:0030245">
    <property type="term" value="P:cellulose catabolic process"/>
    <property type="evidence" value="ECO:0007669"/>
    <property type="project" value="UniProtKB-KW"/>
</dbReference>
<evidence type="ECO:0000256" key="10">
    <source>
        <dbReference type="SAM" id="SignalP"/>
    </source>
</evidence>
<dbReference type="Proteomes" id="UP001175211">
    <property type="component" value="Unassembled WGS sequence"/>
</dbReference>
<keyword evidence="10" id="KW-0732">Signal</keyword>
<dbReference type="SUPFAM" id="SSF48208">
    <property type="entry name" value="Six-hairpin glycosidases"/>
    <property type="match status" value="1"/>
</dbReference>
<keyword evidence="5" id="KW-0136">Cellulose degradation</keyword>
<feature type="domain" description="Glycoside hydrolase family 9" evidence="11">
    <location>
        <begin position="48"/>
        <end position="497"/>
    </location>
</feature>
<evidence type="ECO:0000256" key="8">
    <source>
        <dbReference type="ARBA" id="ARBA00023326"/>
    </source>
</evidence>
<keyword evidence="4 12" id="KW-0378">Hydrolase</keyword>
<dbReference type="InterPro" id="IPR012341">
    <property type="entry name" value="6hp_glycosidase-like_sf"/>
</dbReference>
<keyword evidence="9" id="KW-1133">Transmembrane helix</keyword>
<sequence length="577" mass="61846">MRGLFTILASALFNTAVGQLSLPNPPFIPPSASNGTVSSSGTPNPQWSTLLGNLIYFYEAQRSGRLPSDNRVGWRNNSALEDGSDVNLDLTGGYYDAGDYIKCTFPLSFTITSICWGATDFGKGYDDSNQTAYLDSMIRWGLDWLIKAHPSNDTLYVQVADANVDNNYWGGDQDIPTPRPSFQINDTSPGTDVAAGVSAAFSACSNLYANRGFGGVYQSPASLANTTYSEILLGHAQSLFNFAVSASGGQVLYQNSVPSAAESYASSSYGDELTLAALFLAWATNSTTLYQQAENYYSSFGLSGQNGVLNWDSKTPGLAVLFAQIAQSSSSIGSDASRWQQEAERYFDRIVNNGGPAFETKGGLLYYDGDSDSASLNPALNAAMLMTRYAPMATSSEKTTSYMNYAQKQLDYALGKNPMSAPYVVGSNPNSPSNPHSAMASGGSDISHIDTSPEVEAYVLYGAVVGGPDKNDNFYNMRSDWAQTEVALDYNAPMLTLAAMHVMNDTSDPYFTALQEGAYVRPQGGPCDAAIRDGCGSSSRLSKGATIAMAVCISIVGLVLLSLAAYYFWVVKKRRRS</sequence>
<dbReference type="EMBL" id="JAUEPS010000002">
    <property type="protein sequence ID" value="KAK0468435.1"/>
    <property type="molecule type" value="Genomic_DNA"/>
</dbReference>
<evidence type="ECO:0000256" key="5">
    <source>
        <dbReference type="ARBA" id="ARBA00023001"/>
    </source>
</evidence>
<feature type="chain" id="PRO_5041291433" description="cellulase" evidence="10">
    <location>
        <begin position="19"/>
        <end position="577"/>
    </location>
</feature>
<reference evidence="12" key="1">
    <citation type="submission" date="2023-06" db="EMBL/GenBank/DDBJ databases">
        <authorList>
            <consortium name="Lawrence Berkeley National Laboratory"/>
            <person name="Ahrendt S."/>
            <person name="Sahu N."/>
            <person name="Indic B."/>
            <person name="Wong-Bajracharya J."/>
            <person name="Merenyi Z."/>
            <person name="Ke H.-M."/>
            <person name="Monk M."/>
            <person name="Kocsube S."/>
            <person name="Drula E."/>
            <person name="Lipzen A."/>
            <person name="Balint B."/>
            <person name="Henrissat B."/>
            <person name="Andreopoulos B."/>
            <person name="Martin F.M."/>
            <person name="Harder C.B."/>
            <person name="Rigling D."/>
            <person name="Ford K.L."/>
            <person name="Foster G.D."/>
            <person name="Pangilinan J."/>
            <person name="Papanicolaou A."/>
            <person name="Barry K."/>
            <person name="LaButti K."/>
            <person name="Viragh M."/>
            <person name="Koriabine M."/>
            <person name="Yan M."/>
            <person name="Riley R."/>
            <person name="Champramary S."/>
            <person name="Plett K.L."/>
            <person name="Tsai I.J."/>
            <person name="Slot J."/>
            <person name="Sipos G."/>
            <person name="Plett J."/>
            <person name="Nagy L.G."/>
            <person name="Grigoriev I.V."/>
        </authorList>
    </citation>
    <scope>NUCLEOTIDE SEQUENCE</scope>
    <source>
        <strain evidence="12">CCBAS 213</strain>
    </source>
</reference>
<keyword evidence="8" id="KW-0624">Polysaccharide degradation</keyword>
<comment type="catalytic activity">
    <reaction evidence="1">
        <text>Endohydrolysis of (1-&gt;4)-beta-D-glucosidic linkages in cellulose, lichenin and cereal beta-D-glucans.</text>
        <dbReference type="EC" id="3.2.1.4"/>
    </reaction>
</comment>
<evidence type="ECO:0000256" key="4">
    <source>
        <dbReference type="ARBA" id="ARBA00022801"/>
    </source>
</evidence>
<dbReference type="InterPro" id="IPR008928">
    <property type="entry name" value="6-hairpin_glycosidase_sf"/>
</dbReference>
<dbReference type="GeneID" id="85354794"/>
<proteinExistence type="inferred from homology"/>
<keyword evidence="9" id="KW-0812">Transmembrane</keyword>
<evidence type="ECO:0000313" key="12">
    <source>
        <dbReference type="EMBL" id="KAK0468435.1"/>
    </source>
</evidence>
<keyword evidence="13" id="KW-1185">Reference proteome</keyword>
<feature type="signal peptide" evidence="10">
    <location>
        <begin position="1"/>
        <end position="18"/>
    </location>
</feature>
<name>A0AA39U783_ARMTA</name>
<feature type="transmembrane region" description="Helical" evidence="9">
    <location>
        <begin position="547"/>
        <end position="569"/>
    </location>
</feature>
<dbReference type="GO" id="GO:0008810">
    <property type="term" value="F:cellulase activity"/>
    <property type="evidence" value="ECO:0007669"/>
    <property type="project" value="UniProtKB-EC"/>
</dbReference>
<comment type="caution">
    <text evidence="12">The sequence shown here is derived from an EMBL/GenBank/DDBJ whole genome shotgun (WGS) entry which is preliminary data.</text>
</comment>
<keyword evidence="9" id="KW-0472">Membrane</keyword>
<gene>
    <name evidence="12" type="ORF">EV420DRAFT_1504422</name>
</gene>
<dbReference type="Pfam" id="PF00759">
    <property type="entry name" value="Glyco_hydro_9"/>
    <property type="match status" value="1"/>
</dbReference>
<dbReference type="EC" id="3.2.1.4" evidence="3"/>